<reference evidence="2 3" key="1">
    <citation type="journal article" date="2016" name="Nat. Commun.">
        <title>Thousands of microbial genomes shed light on interconnected biogeochemical processes in an aquifer system.</title>
        <authorList>
            <person name="Anantharaman K."/>
            <person name="Brown C.T."/>
            <person name="Hug L.A."/>
            <person name="Sharon I."/>
            <person name="Castelle C.J."/>
            <person name="Probst A.J."/>
            <person name="Thomas B.C."/>
            <person name="Singh A."/>
            <person name="Wilkins M.J."/>
            <person name="Karaoz U."/>
            <person name="Brodie E.L."/>
            <person name="Williams K.H."/>
            <person name="Hubbard S.S."/>
            <person name="Banfield J.F."/>
        </authorList>
    </citation>
    <scope>NUCLEOTIDE SEQUENCE [LARGE SCALE GENOMIC DNA]</scope>
</reference>
<gene>
    <name evidence="2" type="ORF">A2430_01075</name>
</gene>
<proteinExistence type="predicted"/>
<dbReference type="Proteomes" id="UP000177246">
    <property type="component" value="Unassembled WGS sequence"/>
</dbReference>
<sequence>MKYRVTFEKNNDSPFDAHGPEDCSKFDRQIIVEASNEDEAVEKSSGIREALGGNLSVASVEFFNESEGSFMELTPKQIKSENSGVVYLDDFFTKETMLELLNSIPEEELKSTPTERARLRFASKYKQRSLELDGDVMWD</sequence>
<feature type="region of interest" description="Disordered" evidence="1">
    <location>
        <begin position="1"/>
        <end position="20"/>
    </location>
</feature>
<organism evidence="2 3">
    <name type="scientific">Candidatus Liptonbacteria bacterium RIFOXYC1_FULL_36_8</name>
    <dbReference type="NCBI Taxonomy" id="1798655"/>
    <lineage>
        <taxon>Bacteria</taxon>
        <taxon>Candidatus Liptoniibacteriota</taxon>
    </lineage>
</organism>
<feature type="compositionally biased region" description="Basic and acidic residues" evidence="1">
    <location>
        <begin position="1"/>
        <end position="11"/>
    </location>
</feature>
<comment type="caution">
    <text evidence="2">The sequence shown here is derived from an EMBL/GenBank/DDBJ whole genome shotgun (WGS) entry which is preliminary data.</text>
</comment>
<dbReference type="AlphaFoldDB" id="A0A1G2CNN9"/>
<name>A0A1G2CNN9_9BACT</name>
<evidence type="ECO:0000313" key="2">
    <source>
        <dbReference type="EMBL" id="OGZ02985.1"/>
    </source>
</evidence>
<protein>
    <submittedName>
        <fullName evidence="2">Uncharacterized protein</fullName>
    </submittedName>
</protein>
<accession>A0A1G2CNN9</accession>
<evidence type="ECO:0000313" key="3">
    <source>
        <dbReference type="Proteomes" id="UP000177246"/>
    </source>
</evidence>
<dbReference type="EMBL" id="MHLF01000031">
    <property type="protein sequence ID" value="OGZ02985.1"/>
    <property type="molecule type" value="Genomic_DNA"/>
</dbReference>
<evidence type="ECO:0000256" key="1">
    <source>
        <dbReference type="SAM" id="MobiDB-lite"/>
    </source>
</evidence>